<gene>
    <name evidence="4" type="ORF">AKJ31_00365</name>
</gene>
<evidence type="ECO:0000256" key="2">
    <source>
        <dbReference type="ARBA" id="ARBA00023163"/>
    </source>
</evidence>
<dbReference type="EMBL" id="LHPI01000001">
    <property type="protein sequence ID" value="KOO09694.1"/>
    <property type="molecule type" value="Genomic_DNA"/>
</dbReference>
<dbReference type="SMART" id="SM00342">
    <property type="entry name" value="HTH_ARAC"/>
    <property type="match status" value="1"/>
</dbReference>
<dbReference type="AlphaFoldDB" id="A0A0M0I5V8"/>
<evidence type="ECO:0000256" key="1">
    <source>
        <dbReference type="ARBA" id="ARBA00023015"/>
    </source>
</evidence>
<dbReference type="PANTHER" id="PTHR43436:SF1">
    <property type="entry name" value="TRANSCRIPTIONAL REGULATORY PROTEIN"/>
    <property type="match status" value="1"/>
</dbReference>
<protein>
    <submittedName>
        <fullName evidence="4">AraC family transcriptional regulator</fullName>
    </submittedName>
</protein>
<keyword evidence="2" id="KW-0804">Transcription</keyword>
<dbReference type="Pfam" id="PF06719">
    <property type="entry name" value="AraC_N"/>
    <property type="match status" value="1"/>
</dbReference>
<dbReference type="InterPro" id="IPR009594">
    <property type="entry name" value="Tscrpt_reg_HTH_AraC_N"/>
</dbReference>
<keyword evidence="1" id="KW-0805">Transcription regulation</keyword>
<evidence type="ECO:0000313" key="5">
    <source>
        <dbReference type="Proteomes" id="UP000037530"/>
    </source>
</evidence>
<dbReference type="GO" id="GO:0003700">
    <property type="term" value="F:DNA-binding transcription factor activity"/>
    <property type="evidence" value="ECO:0007669"/>
    <property type="project" value="InterPro"/>
</dbReference>
<accession>A0A0M0I5V8</accession>
<dbReference type="InterPro" id="IPR018060">
    <property type="entry name" value="HTH_AraC"/>
</dbReference>
<name>A0A0M0I5V8_9VIBR</name>
<dbReference type="Gene3D" id="1.10.10.60">
    <property type="entry name" value="Homeodomain-like"/>
    <property type="match status" value="1"/>
</dbReference>
<comment type="caution">
    <text evidence="4">The sequence shown here is derived from an EMBL/GenBank/DDBJ whole genome shotgun (WGS) entry which is preliminary data.</text>
</comment>
<feature type="domain" description="HTH araC/xylS-type" evidence="3">
    <location>
        <begin position="189"/>
        <end position="287"/>
    </location>
</feature>
<proteinExistence type="predicted"/>
<evidence type="ECO:0000259" key="3">
    <source>
        <dbReference type="PROSITE" id="PS01124"/>
    </source>
</evidence>
<dbReference type="GO" id="GO:0043565">
    <property type="term" value="F:sequence-specific DNA binding"/>
    <property type="evidence" value="ECO:0007669"/>
    <property type="project" value="InterPro"/>
</dbReference>
<dbReference type="PANTHER" id="PTHR43436">
    <property type="entry name" value="ARAC-FAMILY TRANSCRIPTIONAL REGULATOR"/>
    <property type="match status" value="1"/>
</dbReference>
<keyword evidence="5" id="KW-1185">Reference proteome</keyword>
<dbReference type="SUPFAM" id="SSF46689">
    <property type="entry name" value="Homeodomain-like"/>
    <property type="match status" value="2"/>
</dbReference>
<dbReference type="PROSITE" id="PS01124">
    <property type="entry name" value="HTH_ARAC_FAMILY_2"/>
    <property type="match status" value="1"/>
</dbReference>
<dbReference type="Proteomes" id="UP000037530">
    <property type="component" value="Unassembled WGS sequence"/>
</dbReference>
<dbReference type="InterPro" id="IPR009057">
    <property type="entry name" value="Homeodomain-like_sf"/>
</dbReference>
<dbReference type="STRING" id="171383.AKJ31_00365"/>
<reference evidence="5" key="1">
    <citation type="submission" date="2015-08" db="EMBL/GenBank/DDBJ databases">
        <title>Vibrio galatheae sp. nov., a novel member of the Vibrionaceae family isolated from the Solomon Islands.</title>
        <authorList>
            <person name="Giubergia S."/>
            <person name="Machado H."/>
            <person name="Mateiu R.V."/>
            <person name="Gram L."/>
        </authorList>
    </citation>
    <scope>NUCLEOTIDE SEQUENCE [LARGE SCALE GENOMIC DNA]</scope>
    <source>
        <strain evidence="5">DSM 19134</strain>
    </source>
</reference>
<evidence type="ECO:0000313" key="4">
    <source>
        <dbReference type="EMBL" id="KOO09694.1"/>
    </source>
</evidence>
<organism evidence="4 5">
    <name type="scientific">Vibrio hepatarius</name>
    <dbReference type="NCBI Taxonomy" id="171383"/>
    <lineage>
        <taxon>Bacteria</taxon>
        <taxon>Pseudomonadati</taxon>
        <taxon>Pseudomonadota</taxon>
        <taxon>Gammaproteobacteria</taxon>
        <taxon>Vibrionales</taxon>
        <taxon>Vibrionaceae</taxon>
        <taxon>Vibrio</taxon>
        <taxon>Vibrio oreintalis group</taxon>
    </lineage>
</organism>
<dbReference type="PATRIC" id="fig|171383.3.peg.75"/>
<sequence length="291" mass="32324">MIQSLADKAFAHGKREGDHSTSIPGLTVHIRNKPTEPLHCIYTLSLSMILQGSKQLSVEDELISCAAGQSMLTTFDLPVVSHVTEATRHKSFIALVLKLDYALIMQTCAELEIEKPSKDLKYQPISSHDIDAGLCGAMSRLLGLQQDPEYLDSLSPLIKKEIIIRLLQSPHGMHLRHMASAGAPSNQILNTVTWMKQNFTQSVGIDELAQQAHMSASTFRQHFKSLTGSSPLQYLKHLRLQEARDQMLLNGLDASQASGFVGYESASQFSREYSRLFGLPPQKDIQRLKLS</sequence>
<dbReference type="Pfam" id="PF12833">
    <property type="entry name" value="HTH_18"/>
    <property type="match status" value="1"/>
</dbReference>